<proteinExistence type="predicted"/>
<name>A0ABM9NLI1_9GAMM</name>
<dbReference type="Proteomes" id="UP001497493">
    <property type="component" value="Chromosome"/>
</dbReference>
<organism evidence="2 3">
    <name type="scientific">Candidatus Methylocalor cossyra</name>
    <dbReference type="NCBI Taxonomy" id="3108543"/>
    <lineage>
        <taxon>Bacteria</taxon>
        <taxon>Pseudomonadati</taxon>
        <taxon>Pseudomonadota</taxon>
        <taxon>Gammaproteobacteria</taxon>
        <taxon>Methylococcales</taxon>
        <taxon>Methylococcaceae</taxon>
        <taxon>Candidatus Methylocalor</taxon>
    </lineage>
</organism>
<reference evidence="2 3" key="1">
    <citation type="submission" date="2024-04" db="EMBL/GenBank/DDBJ databases">
        <authorList>
            <person name="Cremers G."/>
        </authorList>
    </citation>
    <scope>NUCLEOTIDE SEQUENCE [LARGE SCALE GENOMIC DNA]</scope>
    <source>
        <strain evidence="2">MeCH1-AG</strain>
    </source>
</reference>
<gene>
    <name evidence="2" type="ORF">MECH1_V1_2720</name>
</gene>
<accession>A0ABM9NLI1</accession>
<protein>
    <submittedName>
        <fullName evidence="2">Glycosyltransferase involved in cell wall biosynthesis</fullName>
    </submittedName>
</protein>
<evidence type="ECO:0000259" key="1">
    <source>
        <dbReference type="Pfam" id="PF00534"/>
    </source>
</evidence>
<dbReference type="InterPro" id="IPR001296">
    <property type="entry name" value="Glyco_trans_1"/>
</dbReference>
<keyword evidence="3" id="KW-1185">Reference proteome</keyword>
<dbReference type="InterPro" id="IPR050194">
    <property type="entry name" value="Glycosyltransferase_grp1"/>
</dbReference>
<dbReference type="EMBL" id="OZ026884">
    <property type="protein sequence ID" value="CAL1241496.1"/>
    <property type="molecule type" value="Genomic_DNA"/>
</dbReference>
<evidence type="ECO:0000313" key="2">
    <source>
        <dbReference type="EMBL" id="CAL1241496.1"/>
    </source>
</evidence>
<dbReference type="PANTHER" id="PTHR45947">
    <property type="entry name" value="SULFOQUINOVOSYL TRANSFERASE SQD2"/>
    <property type="match status" value="1"/>
</dbReference>
<sequence>MADPCLSLQVLGGRQLGGADQFYLRLVRALHEAGQPVIAVNRARSPVARELARTAVEQIHLPFANQWDFWSALRLRQLVRAHQPCVVQTYMGRATRLTRLSPNGHAVHIARLGGYYKIDGYYRHAHAWIGNTRGLCDYLVQQGLPAHRVYHIGNFVPDPVAVSEARREELRALHRIPREAWVLFALGRLIGSKGFDDLLEALSLLPTELGGRPMVLLIAGDGPLAAPLRRQAAALGVVGRIRWLGWQNAPGEWYALADAFVCPSRHETLGNVILEAWSYALPVVSTETRGALELIVPGETGLLSPCADPAALAERLRELFTSSEAARAELGRRGYRFLTERFSREAILAAYLNLYEQLLAERMRA</sequence>
<dbReference type="RefSeq" id="WP_348758006.1">
    <property type="nucleotide sequence ID" value="NZ_OZ026884.1"/>
</dbReference>
<dbReference type="Pfam" id="PF00534">
    <property type="entry name" value="Glycos_transf_1"/>
    <property type="match status" value="1"/>
</dbReference>
<feature type="domain" description="Glycosyl transferase family 1" evidence="1">
    <location>
        <begin position="167"/>
        <end position="335"/>
    </location>
</feature>
<dbReference type="PANTHER" id="PTHR45947:SF3">
    <property type="entry name" value="SULFOQUINOVOSYL TRANSFERASE SQD2"/>
    <property type="match status" value="1"/>
</dbReference>
<dbReference type="Gene3D" id="3.40.50.2000">
    <property type="entry name" value="Glycogen Phosphorylase B"/>
    <property type="match status" value="2"/>
</dbReference>
<evidence type="ECO:0000313" key="3">
    <source>
        <dbReference type="Proteomes" id="UP001497493"/>
    </source>
</evidence>
<dbReference type="CDD" id="cd03811">
    <property type="entry name" value="GT4_GT28_WabH-like"/>
    <property type="match status" value="1"/>
</dbReference>
<dbReference type="SUPFAM" id="SSF53756">
    <property type="entry name" value="UDP-Glycosyltransferase/glycogen phosphorylase"/>
    <property type="match status" value="1"/>
</dbReference>